<feature type="domain" description="Carboxymuconolactone decarboxylase-like" evidence="1">
    <location>
        <begin position="19"/>
        <end position="102"/>
    </location>
</feature>
<organism evidence="2 3">
    <name type="scientific">Methanobrevibacter woesei</name>
    <dbReference type="NCBI Taxonomy" id="190976"/>
    <lineage>
        <taxon>Archaea</taxon>
        <taxon>Methanobacteriati</taxon>
        <taxon>Methanobacteriota</taxon>
        <taxon>Methanomada group</taxon>
        <taxon>Methanobacteria</taxon>
        <taxon>Methanobacteriales</taxon>
        <taxon>Methanobacteriaceae</taxon>
        <taxon>Methanobrevibacter</taxon>
    </lineage>
</organism>
<dbReference type="Gene3D" id="1.20.1290.10">
    <property type="entry name" value="AhpD-like"/>
    <property type="match status" value="1"/>
</dbReference>
<protein>
    <submittedName>
        <fullName evidence="2">Carboxymuconolactone decarboxylase family protein</fullName>
    </submittedName>
</protein>
<dbReference type="PANTHER" id="PTHR33930">
    <property type="entry name" value="ALKYL HYDROPEROXIDE REDUCTASE AHPD"/>
    <property type="match status" value="1"/>
</dbReference>
<accession>A0A2U1S9N4</accession>
<proteinExistence type="predicted"/>
<dbReference type="GO" id="GO:0051920">
    <property type="term" value="F:peroxiredoxin activity"/>
    <property type="evidence" value="ECO:0007669"/>
    <property type="project" value="InterPro"/>
</dbReference>
<dbReference type="OrthoDB" id="73788at2157"/>
<dbReference type="Pfam" id="PF02627">
    <property type="entry name" value="CMD"/>
    <property type="match status" value="1"/>
</dbReference>
<evidence type="ECO:0000313" key="2">
    <source>
        <dbReference type="EMBL" id="PWB87110.1"/>
    </source>
</evidence>
<sequence>MKEGVFYGKGIKEMKDEFPEIYKLVEDLNEIVFDGKVLDYKTQKLIAIGIVASKHNTGATRKQMVSSMKEVGVTKDEIMDVLKVVLLTSGMPAFNRAVKVLKGIEEEKIVGDLVD</sequence>
<keyword evidence="3" id="KW-1185">Reference proteome</keyword>
<evidence type="ECO:0000259" key="1">
    <source>
        <dbReference type="Pfam" id="PF02627"/>
    </source>
</evidence>
<gene>
    <name evidence="2" type="ORF">MBBWO_02270</name>
</gene>
<dbReference type="SUPFAM" id="SSF69118">
    <property type="entry name" value="AhpD-like"/>
    <property type="match status" value="1"/>
</dbReference>
<dbReference type="InterPro" id="IPR003779">
    <property type="entry name" value="CMD-like"/>
</dbReference>
<dbReference type="InterPro" id="IPR029032">
    <property type="entry name" value="AhpD-like"/>
</dbReference>
<dbReference type="PANTHER" id="PTHR33930:SF2">
    <property type="entry name" value="BLR3452 PROTEIN"/>
    <property type="match status" value="1"/>
</dbReference>
<dbReference type="RefSeq" id="WP_116669049.1">
    <property type="nucleotide sequence ID" value="NZ_CALUOI010000004.1"/>
</dbReference>
<dbReference type="EMBL" id="MZGU01000002">
    <property type="protein sequence ID" value="PWB87110.1"/>
    <property type="molecule type" value="Genomic_DNA"/>
</dbReference>
<reference evidence="2 3" key="1">
    <citation type="submission" date="2017-03" db="EMBL/GenBank/DDBJ databases">
        <title>Genome sequence of Methanobrevibacter wosei.</title>
        <authorList>
            <person name="Poehlein A."/>
            <person name="Seedorf H."/>
            <person name="Daniel R."/>
        </authorList>
    </citation>
    <scope>NUCLEOTIDE SEQUENCE [LARGE SCALE GENOMIC DNA]</scope>
    <source>
        <strain evidence="2 3">DSM 11979</strain>
    </source>
</reference>
<dbReference type="AlphaFoldDB" id="A0A2U1S9N4"/>
<dbReference type="Proteomes" id="UP000245577">
    <property type="component" value="Unassembled WGS sequence"/>
</dbReference>
<comment type="caution">
    <text evidence="2">The sequence shown here is derived from an EMBL/GenBank/DDBJ whole genome shotgun (WGS) entry which is preliminary data.</text>
</comment>
<name>A0A2U1S9N4_9EURY</name>
<evidence type="ECO:0000313" key="3">
    <source>
        <dbReference type="Proteomes" id="UP000245577"/>
    </source>
</evidence>